<dbReference type="Gene3D" id="3.90.1640.30">
    <property type="match status" value="1"/>
</dbReference>
<dbReference type="Pfam" id="PF01368">
    <property type="entry name" value="DHH"/>
    <property type="match status" value="1"/>
</dbReference>
<dbReference type="InterPro" id="IPR038763">
    <property type="entry name" value="DHH_sf"/>
</dbReference>
<dbReference type="Pfam" id="PF17768">
    <property type="entry name" value="RecJ_OB"/>
    <property type="match status" value="1"/>
</dbReference>
<keyword evidence="5" id="KW-0269">Exonuclease</keyword>
<feature type="domain" description="RecJ OB" evidence="8">
    <location>
        <begin position="471"/>
        <end position="573"/>
    </location>
</feature>
<comment type="similarity">
    <text evidence="1">Belongs to the RecJ family.</text>
</comment>
<dbReference type="OrthoDB" id="9809852at2"/>
<protein>
    <recommendedName>
        <fullName evidence="2">Single-stranded-DNA-specific exonuclease RecJ</fullName>
    </recommendedName>
</protein>
<dbReference type="RefSeq" id="WP_153714284.1">
    <property type="nucleotide sequence ID" value="NZ_CP045871.1"/>
</dbReference>
<dbReference type="GO" id="GO:0004527">
    <property type="term" value="F:exonuclease activity"/>
    <property type="evidence" value="ECO:0007669"/>
    <property type="project" value="UniProtKB-KW"/>
</dbReference>
<dbReference type="PANTHER" id="PTHR30255:SF2">
    <property type="entry name" value="SINGLE-STRANDED-DNA-SPECIFIC EXONUCLEASE RECJ"/>
    <property type="match status" value="1"/>
</dbReference>
<evidence type="ECO:0000313" key="10">
    <source>
        <dbReference type="Proteomes" id="UP000388235"/>
    </source>
</evidence>
<evidence type="ECO:0000256" key="5">
    <source>
        <dbReference type="ARBA" id="ARBA00022839"/>
    </source>
</evidence>
<dbReference type="SUPFAM" id="SSF64182">
    <property type="entry name" value="DHH phosphoesterases"/>
    <property type="match status" value="1"/>
</dbReference>
<dbReference type="EMBL" id="CP045871">
    <property type="protein sequence ID" value="QGG80780.1"/>
    <property type="molecule type" value="Genomic_DNA"/>
</dbReference>
<feature type="domain" description="DHHA1" evidence="7">
    <location>
        <begin position="364"/>
        <end position="456"/>
    </location>
</feature>
<evidence type="ECO:0000256" key="4">
    <source>
        <dbReference type="ARBA" id="ARBA00022801"/>
    </source>
</evidence>
<evidence type="ECO:0000259" key="7">
    <source>
        <dbReference type="Pfam" id="PF02272"/>
    </source>
</evidence>
<accession>A0A5Q2QG28</accession>
<evidence type="ECO:0000313" key="9">
    <source>
        <dbReference type="EMBL" id="QGG80780.1"/>
    </source>
</evidence>
<reference evidence="9 10" key="1">
    <citation type="submission" date="2019-11" db="EMBL/GenBank/DDBJ databases">
        <authorList>
            <person name="Khan S.A."/>
            <person name="Jeon C.O."/>
            <person name="Chun B.H."/>
        </authorList>
    </citation>
    <scope>NUCLEOTIDE SEQUENCE [LARGE SCALE GENOMIC DNA]</scope>
    <source>
        <strain evidence="9 10">IMCC 1097</strain>
    </source>
</reference>
<dbReference type="InterPro" id="IPR001667">
    <property type="entry name" value="DDH_dom"/>
</dbReference>
<keyword evidence="4" id="KW-0378">Hydrolase</keyword>
<dbReference type="InterPro" id="IPR041122">
    <property type="entry name" value="RecJ_OB"/>
</dbReference>
<dbReference type="AlphaFoldDB" id="A0A5Q2QG28"/>
<evidence type="ECO:0000256" key="2">
    <source>
        <dbReference type="ARBA" id="ARBA00019841"/>
    </source>
</evidence>
<evidence type="ECO:0000256" key="3">
    <source>
        <dbReference type="ARBA" id="ARBA00022722"/>
    </source>
</evidence>
<dbReference type="InterPro" id="IPR003156">
    <property type="entry name" value="DHHA1_dom"/>
</dbReference>
<dbReference type="KEGG" id="llp:GH975_09450"/>
<proteinExistence type="inferred from homology"/>
<evidence type="ECO:0000259" key="8">
    <source>
        <dbReference type="Pfam" id="PF17768"/>
    </source>
</evidence>
<dbReference type="Proteomes" id="UP000388235">
    <property type="component" value="Chromosome"/>
</dbReference>
<dbReference type="GO" id="GO:0003676">
    <property type="term" value="F:nucleic acid binding"/>
    <property type="evidence" value="ECO:0007669"/>
    <property type="project" value="InterPro"/>
</dbReference>
<evidence type="ECO:0000259" key="6">
    <source>
        <dbReference type="Pfam" id="PF01368"/>
    </source>
</evidence>
<dbReference type="Pfam" id="PF02272">
    <property type="entry name" value="DHHA1"/>
    <property type="match status" value="1"/>
</dbReference>
<evidence type="ECO:0000256" key="1">
    <source>
        <dbReference type="ARBA" id="ARBA00005915"/>
    </source>
</evidence>
<feature type="domain" description="DDH" evidence="6">
    <location>
        <begin position="78"/>
        <end position="241"/>
    </location>
</feature>
<dbReference type="PANTHER" id="PTHR30255">
    <property type="entry name" value="SINGLE-STRANDED-DNA-SPECIFIC EXONUCLEASE RECJ"/>
    <property type="match status" value="1"/>
</dbReference>
<dbReference type="Gene3D" id="3.10.310.30">
    <property type="match status" value="1"/>
</dbReference>
<name>A0A5Q2QG28_9GAMM</name>
<sequence>MQCAPRALSEAVFDQALNSGATLLQARILAGRLSDHQADQVAGALNPSLKHLASPMRLRGMDIAIARLVRAIEQGESIGLITDYDVDGITSHWVLLHALRHHFGVPSERLSSWIGHRIHDGYGISQTLVDRLLSSPTRPSVVVTADCGTSDEARIAQLAAAGIDVIVGDHHAIPAEGVPASALAVINPTQPDCDYPDPSIAGVMVSWLIMSGLRQGLIEAGQLAADAPKLIDALDAVALGTVADCVDLGGSAINRAVVRAGLGQINRLQRPVWQAFAELMGADNLPISAETLAFQMGPRINARGRIDDPMQALYLMLSGAKGEAIRHLNQLSQDNESRKALERTMVDACMPKAVRQRETGRFCVVVSDEGGHPGVQGIVASRITERTGLPSVVLAPAQAPAYFVGSMRSVPGVNAKQALQACSQWLSRFGGHHGAAGLTLPKAHLTEFAMALDTAVRQQVSEQPQPMRWHDGDLDPADLSAPLIEQIDGLQPYGRGFEAPSFVGVFKIDALRAVGKDPVHLSLQVSCGGRQFRTVWFRALKRAGETAPVALGQSVRLVWRPVSETFRGETRLVPRIEGLA</sequence>
<gene>
    <name evidence="9" type="ORF">GH975_09450</name>
</gene>
<dbReference type="InterPro" id="IPR051673">
    <property type="entry name" value="SSDNA_exonuclease_RecJ"/>
</dbReference>
<organism evidence="9 10">
    <name type="scientific">Litorivicinus lipolyticus</name>
    <dbReference type="NCBI Taxonomy" id="418701"/>
    <lineage>
        <taxon>Bacteria</taxon>
        <taxon>Pseudomonadati</taxon>
        <taxon>Pseudomonadota</taxon>
        <taxon>Gammaproteobacteria</taxon>
        <taxon>Oceanospirillales</taxon>
        <taxon>Litorivicinaceae</taxon>
        <taxon>Litorivicinus</taxon>
    </lineage>
</organism>
<keyword evidence="3" id="KW-0540">Nuclease</keyword>
<keyword evidence="10" id="KW-1185">Reference proteome</keyword>